<evidence type="ECO:0000313" key="1">
    <source>
        <dbReference type="EMBL" id="SVA78363.1"/>
    </source>
</evidence>
<evidence type="ECO:0008006" key="2">
    <source>
        <dbReference type="Google" id="ProtNLM"/>
    </source>
</evidence>
<name>A0A381YPB6_9ZZZZ</name>
<dbReference type="GO" id="GO:0009055">
    <property type="term" value="F:electron transfer activity"/>
    <property type="evidence" value="ECO:0007669"/>
    <property type="project" value="InterPro"/>
</dbReference>
<accession>A0A381YPB6</accession>
<organism evidence="1">
    <name type="scientific">marine metagenome</name>
    <dbReference type="NCBI Taxonomy" id="408172"/>
    <lineage>
        <taxon>unclassified sequences</taxon>
        <taxon>metagenomes</taxon>
        <taxon>ecological metagenomes</taxon>
    </lineage>
</organism>
<dbReference type="AlphaFoldDB" id="A0A381YPB6"/>
<protein>
    <recommendedName>
        <fullName evidence="2">Cytochrome c domain-containing protein</fullName>
    </recommendedName>
</protein>
<reference evidence="1" key="1">
    <citation type="submission" date="2018-05" db="EMBL/GenBank/DDBJ databases">
        <authorList>
            <person name="Lanie J.A."/>
            <person name="Ng W.-L."/>
            <person name="Kazmierczak K.M."/>
            <person name="Andrzejewski T.M."/>
            <person name="Davidsen T.M."/>
            <person name="Wayne K.J."/>
            <person name="Tettelin H."/>
            <person name="Glass J.I."/>
            <person name="Rusch D."/>
            <person name="Podicherti R."/>
            <person name="Tsui H.-C.T."/>
            <person name="Winkler M.E."/>
        </authorList>
    </citation>
    <scope>NUCLEOTIDE SEQUENCE</scope>
</reference>
<proteinExistence type="predicted"/>
<sequence length="145" mass="16195">MKKLFLCVISLSLSYQIAASEMEGHTDIHDVMAYVLDPAAEAIWDSAGYVITEEGEVNLAPTDQEGWDKVKNGAKVISESSYLLSLPERALDQTQWIALSMALKDMGERAFKAAENEDAEDLFKIGAELYQVCVACHQTYWIKEE</sequence>
<gene>
    <name evidence="1" type="ORF">METZ01_LOCUS131217</name>
</gene>
<dbReference type="GO" id="GO:0022900">
    <property type="term" value="P:electron transport chain"/>
    <property type="evidence" value="ECO:0007669"/>
    <property type="project" value="InterPro"/>
</dbReference>
<dbReference type="GO" id="GO:0005506">
    <property type="term" value="F:iron ion binding"/>
    <property type="evidence" value="ECO:0007669"/>
    <property type="project" value="InterPro"/>
</dbReference>
<dbReference type="InterPro" id="IPR010980">
    <property type="entry name" value="Cyt_c/b562"/>
</dbReference>
<dbReference type="SUPFAM" id="SSF47175">
    <property type="entry name" value="Cytochromes"/>
    <property type="match status" value="1"/>
</dbReference>
<dbReference type="GO" id="GO:0020037">
    <property type="term" value="F:heme binding"/>
    <property type="evidence" value="ECO:0007669"/>
    <property type="project" value="InterPro"/>
</dbReference>
<dbReference type="EMBL" id="UINC01018620">
    <property type="protein sequence ID" value="SVA78363.1"/>
    <property type="molecule type" value="Genomic_DNA"/>
</dbReference>